<keyword evidence="2" id="KW-0677">Repeat</keyword>
<dbReference type="PRINTS" id="PR00326">
    <property type="entry name" value="GTP1OBG"/>
</dbReference>
<dbReference type="AlphaFoldDB" id="X0YMK0"/>
<dbReference type="EMBL" id="BARS01040642">
    <property type="protein sequence ID" value="GAG37931.1"/>
    <property type="molecule type" value="Genomic_DNA"/>
</dbReference>
<keyword evidence="4" id="KW-0342">GTP-binding</keyword>
<dbReference type="SUPFAM" id="SSF52540">
    <property type="entry name" value="P-loop containing nucleoside triphosphate hydrolases"/>
    <property type="match status" value="1"/>
</dbReference>
<dbReference type="Pfam" id="PF01926">
    <property type="entry name" value="MMR_HSR1"/>
    <property type="match status" value="1"/>
</dbReference>
<evidence type="ECO:0000256" key="4">
    <source>
        <dbReference type="ARBA" id="ARBA00023134"/>
    </source>
</evidence>
<organism evidence="6">
    <name type="scientific">marine sediment metagenome</name>
    <dbReference type="NCBI Taxonomy" id="412755"/>
    <lineage>
        <taxon>unclassified sequences</taxon>
        <taxon>metagenomes</taxon>
        <taxon>ecological metagenomes</taxon>
    </lineage>
</organism>
<dbReference type="NCBIfam" id="TIGR00231">
    <property type="entry name" value="small_GTP"/>
    <property type="match status" value="1"/>
</dbReference>
<name>X0YMK0_9ZZZZ</name>
<dbReference type="CDD" id="cd01895">
    <property type="entry name" value="EngA2"/>
    <property type="match status" value="1"/>
</dbReference>
<proteinExistence type="predicted"/>
<dbReference type="Gene3D" id="3.40.50.300">
    <property type="entry name" value="P-loop containing nucleotide triphosphate hydrolases"/>
    <property type="match status" value="2"/>
</dbReference>
<accession>X0YMK0</accession>
<dbReference type="PANTHER" id="PTHR43834:SF6">
    <property type="entry name" value="GTPASE DER"/>
    <property type="match status" value="1"/>
</dbReference>
<dbReference type="PANTHER" id="PTHR43834">
    <property type="entry name" value="GTPASE DER"/>
    <property type="match status" value="1"/>
</dbReference>
<keyword evidence="1" id="KW-0690">Ribosome biogenesis</keyword>
<evidence type="ECO:0000256" key="3">
    <source>
        <dbReference type="ARBA" id="ARBA00022741"/>
    </source>
</evidence>
<feature type="domain" description="EngA-type G" evidence="5">
    <location>
        <begin position="98"/>
        <end position="253"/>
    </location>
</feature>
<dbReference type="InterPro" id="IPR005225">
    <property type="entry name" value="Small_GTP-bd"/>
</dbReference>
<feature type="non-terminal residue" evidence="6">
    <location>
        <position position="253"/>
    </location>
</feature>
<dbReference type="InterPro" id="IPR027417">
    <property type="entry name" value="P-loop_NTPase"/>
</dbReference>
<evidence type="ECO:0000313" key="6">
    <source>
        <dbReference type="EMBL" id="GAG37931.1"/>
    </source>
</evidence>
<dbReference type="FunFam" id="3.40.50.300:FF:000040">
    <property type="entry name" value="GTPase Der"/>
    <property type="match status" value="1"/>
</dbReference>
<dbReference type="GO" id="GO:0005525">
    <property type="term" value="F:GTP binding"/>
    <property type="evidence" value="ECO:0007669"/>
    <property type="project" value="UniProtKB-KW"/>
</dbReference>
<dbReference type="GO" id="GO:0043022">
    <property type="term" value="F:ribosome binding"/>
    <property type="evidence" value="ECO:0007669"/>
    <property type="project" value="TreeGrafter"/>
</dbReference>
<sequence length="253" mass="27292">EFALESQLILFVVDAKEGVTSGDLEVADVLRRAAKPVLLLANKAETEPRRECAVEFFELGLGEAIAVSAQHGTGIADVLDLAAEILPPAEAVEAVEALRVAIVGRPNVGKSMLLNAILGEERVVVSELPGTTRDSIDTAFEYDGNHLILVDTAGVRRRGHIQRGLEKHAVLRARGAMERCDVALLVVDASEGFTAQDAHIAGYAIDALRGLVLAVNKWDLMGEGKAVRTQFELTVRQHLRFAPWVPLCFVSAK</sequence>
<dbReference type="InterPro" id="IPR006073">
    <property type="entry name" value="GTP-bd"/>
</dbReference>
<dbReference type="InterPro" id="IPR031166">
    <property type="entry name" value="G_ENGA"/>
</dbReference>
<feature type="non-terminal residue" evidence="6">
    <location>
        <position position="1"/>
    </location>
</feature>
<dbReference type="PROSITE" id="PS51712">
    <property type="entry name" value="G_ENGA"/>
    <property type="match status" value="1"/>
</dbReference>
<protein>
    <recommendedName>
        <fullName evidence="5">EngA-type G domain-containing protein</fullName>
    </recommendedName>
</protein>
<evidence type="ECO:0000256" key="2">
    <source>
        <dbReference type="ARBA" id="ARBA00022737"/>
    </source>
</evidence>
<evidence type="ECO:0000259" key="5">
    <source>
        <dbReference type="PROSITE" id="PS51712"/>
    </source>
</evidence>
<gene>
    <name evidence="6" type="ORF">S01H1_61919</name>
</gene>
<evidence type="ECO:0000256" key="1">
    <source>
        <dbReference type="ARBA" id="ARBA00022517"/>
    </source>
</evidence>
<comment type="caution">
    <text evidence="6">The sequence shown here is derived from an EMBL/GenBank/DDBJ whole genome shotgun (WGS) entry which is preliminary data.</text>
</comment>
<reference evidence="6" key="1">
    <citation type="journal article" date="2014" name="Front. Microbiol.">
        <title>High frequency of phylogenetically diverse reductive dehalogenase-homologous genes in deep subseafloor sedimentary metagenomes.</title>
        <authorList>
            <person name="Kawai M."/>
            <person name="Futagami T."/>
            <person name="Toyoda A."/>
            <person name="Takaki Y."/>
            <person name="Nishi S."/>
            <person name="Hori S."/>
            <person name="Arai W."/>
            <person name="Tsubouchi T."/>
            <person name="Morono Y."/>
            <person name="Uchiyama I."/>
            <person name="Ito T."/>
            <person name="Fujiyama A."/>
            <person name="Inagaki F."/>
            <person name="Takami H."/>
        </authorList>
    </citation>
    <scope>NUCLEOTIDE SEQUENCE</scope>
    <source>
        <strain evidence="6">Expedition CK06-06</strain>
    </source>
</reference>
<dbReference type="GO" id="GO:0042254">
    <property type="term" value="P:ribosome biogenesis"/>
    <property type="evidence" value="ECO:0007669"/>
    <property type="project" value="UniProtKB-KW"/>
</dbReference>
<keyword evidence="3" id="KW-0547">Nucleotide-binding</keyword>